<dbReference type="SUPFAM" id="SSF75169">
    <property type="entry name" value="DsrEFH-like"/>
    <property type="match status" value="1"/>
</dbReference>
<proteinExistence type="predicted"/>
<accession>A0A0Q9ZLI1</accession>
<comment type="caution">
    <text evidence="1">The sequence shown here is derived from an EMBL/GenBank/DDBJ whole genome shotgun (WGS) entry which is preliminary data.</text>
</comment>
<dbReference type="EMBL" id="LKTP01000012">
    <property type="protein sequence ID" value="KRG29288.1"/>
    <property type="molecule type" value="Genomic_DNA"/>
</dbReference>
<organism evidence="1 2">
    <name type="scientific">Salegentibacter mishustinae</name>
    <dbReference type="NCBI Taxonomy" id="270918"/>
    <lineage>
        <taxon>Bacteria</taxon>
        <taxon>Pseudomonadati</taxon>
        <taxon>Bacteroidota</taxon>
        <taxon>Flavobacteriia</taxon>
        <taxon>Flavobacteriales</taxon>
        <taxon>Flavobacteriaceae</taxon>
        <taxon>Salegentibacter</taxon>
    </lineage>
</organism>
<dbReference type="AlphaFoldDB" id="A0A0Q9ZLI1"/>
<reference evidence="1" key="1">
    <citation type="submission" date="2015-10" db="EMBL/GenBank/DDBJ databases">
        <title>Draft genome sequence of Salegentibacter mishustinae KCTC 12263.</title>
        <authorList>
            <person name="Lin W."/>
            <person name="Zheng Q."/>
        </authorList>
    </citation>
    <scope>NUCLEOTIDE SEQUENCE [LARGE SCALE GENOMIC DNA]</scope>
    <source>
        <strain evidence="1">KCTC 12263</strain>
    </source>
</reference>
<protein>
    <recommendedName>
        <fullName evidence="3">Sulfur reduction protein DsrE</fullName>
    </recommendedName>
</protein>
<dbReference type="STRING" id="270918.APR42_04985"/>
<gene>
    <name evidence="1" type="ORF">APR42_04985</name>
</gene>
<dbReference type="Gene3D" id="3.40.1260.10">
    <property type="entry name" value="DsrEFH-like"/>
    <property type="match status" value="1"/>
</dbReference>
<dbReference type="InterPro" id="IPR027396">
    <property type="entry name" value="DsrEFH-like"/>
</dbReference>
<dbReference type="RefSeq" id="WP_057481764.1">
    <property type="nucleotide sequence ID" value="NZ_BMWR01000003.1"/>
</dbReference>
<evidence type="ECO:0000313" key="2">
    <source>
        <dbReference type="Proteomes" id="UP000051643"/>
    </source>
</evidence>
<dbReference type="Proteomes" id="UP000051643">
    <property type="component" value="Unassembled WGS sequence"/>
</dbReference>
<name>A0A0Q9ZLI1_9FLAO</name>
<sequence>MMKKIGILILVFMLGVSGFAQTKSGIEKNNYVVSTSKIPQLEPIILTAEALKQEDGHKFGDFQIILYGRNVKELTDKEKMKNYVEKAKAAGVEIKVCKLSINFLKIDIKDLHPYVKVVDHAFTHLLQLQKNKNYYSIEL</sequence>
<keyword evidence="2" id="KW-1185">Reference proteome</keyword>
<evidence type="ECO:0008006" key="3">
    <source>
        <dbReference type="Google" id="ProtNLM"/>
    </source>
</evidence>
<evidence type="ECO:0000313" key="1">
    <source>
        <dbReference type="EMBL" id="KRG29288.1"/>
    </source>
</evidence>